<dbReference type="HAMAP" id="MF_00122">
    <property type="entry name" value="GatC"/>
    <property type="match status" value="1"/>
</dbReference>
<sequence length="96" mass="10789">MQVDDALLSRLERLSYLKIDDAKRQEIIEQLSEIVGFVDNLSELDTANVDANFSMSDMATPLREDSVQSDPSIHNAILKHAPKSADDFFIVPKIIE</sequence>
<dbReference type="GO" id="GO:0005739">
    <property type="term" value="C:mitochondrion"/>
    <property type="evidence" value="ECO:0007669"/>
    <property type="project" value="TreeGrafter"/>
</dbReference>
<dbReference type="InterPro" id="IPR003837">
    <property type="entry name" value="GatC"/>
</dbReference>
<dbReference type="EC" id="6.3.5.7" evidence="1"/>
<evidence type="ECO:0000313" key="1">
    <source>
        <dbReference type="EMBL" id="SFV51790.1"/>
    </source>
</evidence>
<dbReference type="GO" id="GO:0006450">
    <property type="term" value="P:regulation of translational fidelity"/>
    <property type="evidence" value="ECO:0007669"/>
    <property type="project" value="InterPro"/>
</dbReference>
<dbReference type="GO" id="GO:0050566">
    <property type="term" value="F:asparaginyl-tRNA synthase (glutamine-hydrolyzing) activity"/>
    <property type="evidence" value="ECO:0007669"/>
    <property type="project" value="UniProtKB-EC"/>
</dbReference>
<dbReference type="InterPro" id="IPR036113">
    <property type="entry name" value="Asp/Glu-ADT_sf_sub_c"/>
</dbReference>
<dbReference type="NCBIfam" id="TIGR00135">
    <property type="entry name" value="gatC"/>
    <property type="match status" value="1"/>
</dbReference>
<dbReference type="GO" id="GO:0030956">
    <property type="term" value="C:glutamyl-tRNA(Gln) amidotransferase complex"/>
    <property type="evidence" value="ECO:0007669"/>
    <property type="project" value="TreeGrafter"/>
</dbReference>
<accession>A0A1W1BDX4</accession>
<dbReference type="EC" id="6.3.5.6" evidence="1"/>
<dbReference type="AlphaFoldDB" id="A0A1W1BDX4"/>
<dbReference type="Pfam" id="PF02686">
    <property type="entry name" value="GatC"/>
    <property type="match status" value="1"/>
</dbReference>
<dbReference type="PANTHER" id="PTHR15004">
    <property type="entry name" value="GLUTAMYL-TRNA(GLN) AMIDOTRANSFERASE SUBUNIT C, MITOCHONDRIAL"/>
    <property type="match status" value="1"/>
</dbReference>
<reference evidence="1" key="1">
    <citation type="submission" date="2016-10" db="EMBL/GenBank/DDBJ databases">
        <authorList>
            <person name="de Groot N.N."/>
        </authorList>
    </citation>
    <scope>NUCLEOTIDE SEQUENCE</scope>
</reference>
<dbReference type="GO" id="GO:0070681">
    <property type="term" value="P:glutaminyl-tRNAGln biosynthesis via transamidation"/>
    <property type="evidence" value="ECO:0007669"/>
    <property type="project" value="TreeGrafter"/>
</dbReference>
<proteinExistence type="inferred from homology"/>
<gene>
    <name evidence="1" type="ORF">MNB_SM-5-410</name>
</gene>
<dbReference type="GO" id="GO:0016740">
    <property type="term" value="F:transferase activity"/>
    <property type="evidence" value="ECO:0007669"/>
    <property type="project" value="UniProtKB-KW"/>
</dbReference>
<dbReference type="EMBL" id="FPHH01000014">
    <property type="protein sequence ID" value="SFV51790.1"/>
    <property type="molecule type" value="Genomic_DNA"/>
</dbReference>
<dbReference type="GO" id="GO:0032543">
    <property type="term" value="P:mitochondrial translation"/>
    <property type="evidence" value="ECO:0007669"/>
    <property type="project" value="TreeGrafter"/>
</dbReference>
<dbReference type="Gene3D" id="1.10.20.60">
    <property type="entry name" value="Glu-tRNAGln amidotransferase C subunit, N-terminal domain"/>
    <property type="match status" value="1"/>
</dbReference>
<dbReference type="SUPFAM" id="SSF141000">
    <property type="entry name" value="Glu-tRNAGln amidotransferase C subunit"/>
    <property type="match status" value="1"/>
</dbReference>
<keyword evidence="1" id="KW-0436">Ligase</keyword>
<organism evidence="1">
    <name type="scientific">hydrothermal vent metagenome</name>
    <dbReference type="NCBI Taxonomy" id="652676"/>
    <lineage>
        <taxon>unclassified sequences</taxon>
        <taxon>metagenomes</taxon>
        <taxon>ecological metagenomes</taxon>
    </lineage>
</organism>
<keyword evidence="1" id="KW-0808">Transferase</keyword>
<name>A0A1W1BDX4_9ZZZZ</name>
<dbReference type="PANTHER" id="PTHR15004:SF0">
    <property type="entry name" value="GLUTAMYL-TRNA(GLN) AMIDOTRANSFERASE SUBUNIT C, MITOCHONDRIAL"/>
    <property type="match status" value="1"/>
</dbReference>
<dbReference type="GO" id="GO:0050567">
    <property type="term" value="F:glutaminyl-tRNA synthase (glutamine-hydrolyzing) activity"/>
    <property type="evidence" value="ECO:0007669"/>
    <property type="project" value="UniProtKB-EC"/>
</dbReference>
<protein>
    <submittedName>
        <fullName evidence="1">Aspartyl-tRNA(Asn) amidotransferase subunit C @ Glutamyl-tRNA(Gln) amidotransferase subunit C</fullName>
        <ecNumber evidence="1">6.3.5.6</ecNumber>
        <ecNumber evidence="1">6.3.5.7</ecNumber>
    </submittedName>
</protein>